<dbReference type="Pfam" id="PF07833">
    <property type="entry name" value="Cu_amine_oxidN1"/>
    <property type="match status" value="1"/>
</dbReference>
<feature type="chain" id="PRO_5011694678" evidence="1">
    <location>
        <begin position="23"/>
        <end position="194"/>
    </location>
</feature>
<dbReference type="Proteomes" id="UP000198601">
    <property type="component" value="Unassembled WGS sequence"/>
</dbReference>
<reference evidence="4" key="1">
    <citation type="submission" date="2016-10" db="EMBL/GenBank/DDBJ databases">
        <authorList>
            <person name="Varghese N."/>
            <person name="Submissions S."/>
        </authorList>
    </citation>
    <scope>NUCLEOTIDE SEQUENCE [LARGE SCALE GENOMIC DNA]</scope>
    <source>
        <strain evidence="4">CGMCC 1.8946</strain>
    </source>
</reference>
<gene>
    <name evidence="3" type="ORF">SAMN04487970_101186</name>
</gene>
<dbReference type="STRING" id="624147.SAMN04487970_101186"/>
<proteinExistence type="predicted"/>
<dbReference type="InterPro" id="IPR036582">
    <property type="entry name" value="Mao_N_sf"/>
</dbReference>
<feature type="signal peptide" evidence="1">
    <location>
        <begin position="1"/>
        <end position="22"/>
    </location>
</feature>
<keyword evidence="1" id="KW-0732">Signal</keyword>
<protein>
    <submittedName>
        <fullName evidence="3">Copper amine oxidase N-terminal domain-containing protein</fullName>
    </submittedName>
</protein>
<evidence type="ECO:0000313" key="4">
    <source>
        <dbReference type="Proteomes" id="UP000198601"/>
    </source>
</evidence>
<evidence type="ECO:0000259" key="2">
    <source>
        <dbReference type="Pfam" id="PF07833"/>
    </source>
</evidence>
<sequence>MKKLVIGLAAGMMLGSVATAFAAEDIGKEVKAVFAKFNFKVNGVETPLETSPLVYEGTAYLPVREIGKLTGYNVSFNEQTQTFELANVTGAMSSIPAKTQDPGAKTITKSDAGLRDNFDAIMKALMKRNYKNLHGGMSNESAEININDKLYTLKVVAEGKNVKFDITPLLDEKLITLEEIKAASEEGGKSEKKP</sequence>
<dbReference type="RefSeq" id="WP_090670417.1">
    <property type="nucleotide sequence ID" value="NZ_FMTT01000011.1"/>
</dbReference>
<dbReference type="EMBL" id="FMTT01000011">
    <property type="protein sequence ID" value="SCW51138.1"/>
    <property type="molecule type" value="Genomic_DNA"/>
</dbReference>
<organism evidence="3 4">
    <name type="scientific">Paenibacillus tianmuensis</name>
    <dbReference type="NCBI Taxonomy" id="624147"/>
    <lineage>
        <taxon>Bacteria</taxon>
        <taxon>Bacillati</taxon>
        <taxon>Bacillota</taxon>
        <taxon>Bacilli</taxon>
        <taxon>Bacillales</taxon>
        <taxon>Paenibacillaceae</taxon>
        <taxon>Paenibacillus</taxon>
    </lineage>
</organism>
<evidence type="ECO:0000313" key="3">
    <source>
        <dbReference type="EMBL" id="SCW51138.1"/>
    </source>
</evidence>
<dbReference type="InterPro" id="IPR012854">
    <property type="entry name" value="Cu_amine_oxidase-like_N"/>
</dbReference>
<evidence type="ECO:0000256" key="1">
    <source>
        <dbReference type="SAM" id="SignalP"/>
    </source>
</evidence>
<name>A0A1G4R351_9BACL</name>
<dbReference type="OrthoDB" id="2596589at2"/>
<dbReference type="AlphaFoldDB" id="A0A1G4R351"/>
<keyword evidence="4" id="KW-1185">Reference proteome</keyword>
<dbReference type="SUPFAM" id="SSF55383">
    <property type="entry name" value="Copper amine oxidase, domain N"/>
    <property type="match status" value="1"/>
</dbReference>
<accession>A0A1G4R351</accession>
<feature type="domain" description="Copper amine oxidase-like N-terminal" evidence="2">
    <location>
        <begin position="27"/>
        <end position="83"/>
    </location>
</feature>